<name>A0A7W8KEJ5_9DEIO</name>
<organism evidence="2 3">
    <name type="scientific">Deinococcus metalli</name>
    <dbReference type="NCBI Taxonomy" id="1141878"/>
    <lineage>
        <taxon>Bacteria</taxon>
        <taxon>Thermotogati</taxon>
        <taxon>Deinococcota</taxon>
        <taxon>Deinococci</taxon>
        <taxon>Deinococcales</taxon>
        <taxon>Deinococcaceae</taxon>
        <taxon>Deinococcus</taxon>
    </lineage>
</organism>
<reference evidence="4" key="2">
    <citation type="journal article" date="2019" name="Int. J. Syst. Evol. Microbiol.">
        <title>The Global Catalogue of Microorganisms (GCM) 10K type strain sequencing project: providing services to taxonomists for standard genome sequencing and annotation.</title>
        <authorList>
            <consortium name="The Broad Institute Genomics Platform"/>
            <consortium name="The Broad Institute Genome Sequencing Center for Infectious Disease"/>
            <person name="Wu L."/>
            <person name="Ma J."/>
        </authorList>
    </citation>
    <scope>NUCLEOTIDE SEQUENCE [LARGE SCALE GENOMIC DNA]</scope>
    <source>
        <strain evidence="4">CGMCC 1.18437</strain>
    </source>
</reference>
<dbReference type="Proteomes" id="UP000539473">
    <property type="component" value="Unassembled WGS sequence"/>
</dbReference>
<dbReference type="Pfam" id="PF07784">
    <property type="entry name" value="DUF1622"/>
    <property type="match status" value="1"/>
</dbReference>
<proteinExistence type="predicted"/>
<dbReference type="RefSeq" id="WP_184110739.1">
    <property type="nucleotide sequence ID" value="NZ_BNAJ01000003.1"/>
</dbReference>
<evidence type="ECO:0000313" key="2">
    <source>
        <dbReference type="EMBL" id="MBB5376303.1"/>
    </source>
</evidence>
<dbReference type="Proteomes" id="UP000619376">
    <property type="component" value="Unassembled WGS sequence"/>
</dbReference>
<gene>
    <name evidence="1" type="ORF">GCM10017781_14800</name>
    <name evidence="2" type="ORF">HNQ07_001760</name>
</gene>
<comment type="caution">
    <text evidence="2">The sequence shown here is derived from an EMBL/GenBank/DDBJ whole genome shotgun (WGS) entry which is preliminary data.</text>
</comment>
<evidence type="ECO:0000313" key="4">
    <source>
        <dbReference type="Proteomes" id="UP000619376"/>
    </source>
</evidence>
<dbReference type="EMBL" id="BNAJ01000003">
    <property type="protein sequence ID" value="GHF39321.1"/>
    <property type="molecule type" value="Genomic_DNA"/>
</dbReference>
<accession>A0A7W8KEJ5</accession>
<keyword evidence="4" id="KW-1185">Reference proteome</keyword>
<dbReference type="PANTHER" id="PTHR38468:SF1">
    <property type="entry name" value="SLL0939 PROTEIN"/>
    <property type="match status" value="1"/>
</dbReference>
<evidence type="ECO:0000313" key="1">
    <source>
        <dbReference type="EMBL" id="GHF39321.1"/>
    </source>
</evidence>
<reference evidence="2 3" key="3">
    <citation type="submission" date="2020-08" db="EMBL/GenBank/DDBJ databases">
        <title>Genomic Encyclopedia of Type Strains, Phase IV (KMG-IV): sequencing the most valuable type-strain genomes for metagenomic binning, comparative biology and taxonomic classification.</title>
        <authorList>
            <person name="Goeker M."/>
        </authorList>
    </citation>
    <scope>NUCLEOTIDE SEQUENCE [LARGE SCALE GENOMIC DNA]</scope>
    <source>
        <strain evidence="2 3">DSM 27521</strain>
    </source>
</reference>
<dbReference type="InterPro" id="IPR012427">
    <property type="entry name" value="DUF1622"/>
</dbReference>
<reference evidence="1" key="4">
    <citation type="submission" date="2024-05" db="EMBL/GenBank/DDBJ databases">
        <authorList>
            <person name="Sun Q."/>
            <person name="Zhou Y."/>
        </authorList>
    </citation>
    <scope>NUCLEOTIDE SEQUENCE</scope>
    <source>
        <strain evidence="1">CGMCC 1.18437</strain>
    </source>
</reference>
<reference evidence="1" key="1">
    <citation type="journal article" date="2014" name="Int. J. Syst. Evol. Microbiol.">
        <title>Complete genome of a new Firmicutes species belonging to the dominant human colonic microbiota ('Ruminococcus bicirculans') reveals two chromosomes and a selective capacity to utilize plant glucans.</title>
        <authorList>
            <consortium name="NISC Comparative Sequencing Program"/>
            <person name="Wegmann U."/>
            <person name="Louis P."/>
            <person name="Goesmann A."/>
            <person name="Henrissat B."/>
            <person name="Duncan S.H."/>
            <person name="Flint H.J."/>
        </authorList>
    </citation>
    <scope>NUCLEOTIDE SEQUENCE</scope>
    <source>
        <strain evidence="1">CGMCC 1.18437</strain>
    </source>
</reference>
<dbReference type="AlphaFoldDB" id="A0A7W8KEJ5"/>
<dbReference type="EMBL" id="JACHFK010000003">
    <property type="protein sequence ID" value="MBB5376303.1"/>
    <property type="molecule type" value="Genomic_DNA"/>
</dbReference>
<protein>
    <submittedName>
        <fullName evidence="2">Putative membrane protein</fullName>
    </submittedName>
</protein>
<dbReference type="PANTHER" id="PTHR38468">
    <property type="entry name" value="SLL0939 PROTEIN"/>
    <property type="match status" value="1"/>
</dbReference>
<evidence type="ECO:0000313" key="3">
    <source>
        <dbReference type="Proteomes" id="UP000539473"/>
    </source>
</evidence>
<sequence length="136" mass="14640">MESAFGQFETAVQQFTLILATGVEAASGLVVGVAVIEAVWRSVLLFTLRRGLPETQKEAIRLRLGRWLAVVLEFLLAADILRTAVAPTWSDIGKLAAIAGIRTALNYFLSREVQAADRDVPDRAVPPGVPGDRASP</sequence>